<feature type="compositionally biased region" description="Basic and acidic residues" evidence="2">
    <location>
        <begin position="1"/>
        <end position="10"/>
    </location>
</feature>
<accession>A0A024TCJ7</accession>
<feature type="compositionally biased region" description="Basic and acidic residues" evidence="2">
    <location>
        <begin position="674"/>
        <end position="683"/>
    </location>
</feature>
<dbReference type="PANTHER" id="PTHR46014:SF1">
    <property type="entry name" value="TETRATRICOPEPTIDE REPEAT PROTEIN 1"/>
    <property type="match status" value="1"/>
</dbReference>
<dbReference type="SMART" id="SM00028">
    <property type="entry name" value="TPR"/>
    <property type="match status" value="6"/>
</dbReference>
<dbReference type="SUPFAM" id="SSF48452">
    <property type="entry name" value="TPR-like"/>
    <property type="match status" value="2"/>
</dbReference>
<dbReference type="InterPro" id="IPR019734">
    <property type="entry name" value="TPR_rpt"/>
</dbReference>
<evidence type="ECO:0000256" key="1">
    <source>
        <dbReference type="PROSITE-ProRule" id="PRU00339"/>
    </source>
</evidence>
<keyword evidence="3" id="KW-0472">Membrane</keyword>
<dbReference type="InterPro" id="IPR011990">
    <property type="entry name" value="TPR-like_helical_dom_sf"/>
</dbReference>
<proteinExistence type="predicted"/>
<feature type="transmembrane region" description="Helical" evidence="3">
    <location>
        <begin position="705"/>
        <end position="722"/>
    </location>
</feature>
<organism evidence="4">
    <name type="scientific">Aphanomyces invadans</name>
    <dbReference type="NCBI Taxonomy" id="157072"/>
    <lineage>
        <taxon>Eukaryota</taxon>
        <taxon>Sar</taxon>
        <taxon>Stramenopiles</taxon>
        <taxon>Oomycota</taxon>
        <taxon>Saprolegniomycetes</taxon>
        <taxon>Saprolegniales</taxon>
        <taxon>Verrucalvaceae</taxon>
        <taxon>Aphanomyces</taxon>
    </lineage>
</organism>
<reference evidence="4" key="1">
    <citation type="submission" date="2013-12" db="EMBL/GenBank/DDBJ databases">
        <title>The Genome Sequence of Aphanomyces invadans NJM9701.</title>
        <authorList>
            <consortium name="The Broad Institute Genomics Platform"/>
            <person name="Russ C."/>
            <person name="Tyler B."/>
            <person name="van West P."/>
            <person name="Dieguez-Uribeondo J."/>
            <person name="Young S.K."/>
            <person name="Zeng Q."/>
            <person name="Gargeya S."/>
            <person name="Fitzgerald M."/>
            <person name="Abouelleil A."/>
            <person name="Alvarado L."/>
            <person name="Chapman S.B."/>
            <person name="Gainer-Dewar J."/>
            <person name="Goldberg J."/>
            <person name="Griggs A."/>
            <person name="Gujja S."/>
            <person name="Hansen M."/>
            <person name="Howarth C."/>
            <person name="Imamovic A."/>
            <person name="Ireland A."/>
            <person name="Larimer J."/>
            <person name="McCowan C."/>
            <person name="Murphy C."/>
            <person name="Pearson M."/>
            <person name="Poon T.W."/>
            <person name="Priest M."/>
            <person name="Roberts A."/>
            <person name="Saif S."/>
            <person name="Shea T."/>
            <person name="Sykes S."/>
            <person name="Wortman J."/>
            <person name="Nusbaum C."/>
            <person name="Birren B."/>
        </authorList>
    </citation>
    <scope>NUCLEOTIDE SEQUENCE [LARGE SCALE GENOMIC DNA]</scope>
    <source>
        <strain evidence="4">NJM9701</strain>
    </source>
</reference>
<keyword evidence="3" id="KW-0812">Transmembrane</keyword>
<feature type="region of interest" description="Disordered" evidence="2">
    <location>
        <begin position="648"/>
        <end position="690"/>
    </location>
</feature>
<dbReference type="OrthoDB" id="66418at2759"/>
<name>A0A024TCJ7_9STRA</name>
<evidence type="ECO:0000256" key="2">
    <source>
        <dbReference type="SAM" id="MobiDB-lite"/>
    </source>
</evidence>
<dbReference type="InterPro" id="IPR052769">
    <property type="entry name" value="TPR_domain_protein"/>
</dbReference>
<feature type="region of interest" description="Disordered" evidence="2">
    <location>
        <begin position="1"/>
        <end position="32"/>
    </location>
</feature>
<dbReference type="VEuPathDB" id="FungiDB:H310_14131"/>
<protein>
    <submittedName>
        <fullName evidence="4">Uncharacterized protein</fullName>
    </submittedName>
</protein>
<feature type="repeat" description="TPR" evidence="1">
    <location>
        <begin position="206"/>
        <end position="239"/>
    </location>
</feature>
<dbReference type="AlphaFoldDB" id="A0A024TCJ7"/>
<gene>
    <name evidence="4" type="ORF">H310_14131</name>
</gene>
<dbReference type="STRING" id="157072.A0A024TCJ7"/>
<sequence>MTDYSKWDKIEDSDDEAEVKRGPAAAASVPSAPSALQQMEALRSKAQIHMEKGEFAQGCAIYKDLLQGAGPDTPAGFIESCRMNLSIALIKLDRNLEVIPVLSEVLKANPKLVKALHFRGHAFMSAGLLGEAEKDLKAAKDALPDDEGVIGDLAALEVAKVADIHLKDLVAKANETFQAGDFPSTISNFTTALAEAEKVKRRDVCGAIYGSLGMVYYKSEKFREAIPHFVKALQELPNPERRIEFLEGLAACHTSLGEGEMCIKALESAVMIGVQAGAPPPRMIKLLMHAVRSCGMLKLTEPGIKYATKAREIAAAALQWEVVFQCNEWIARLHTENGDPESALIHITEAFQEGVARTDVQSCLQLMHIQMHVLKVTDPMKHINLVQSTQAFFASQNDYKGLLGCIEVLLVYNINKYKENNQRDPQYLAALEELWTELRNVPFEPLEHEDKFLFLKLIQLHADFNIEQEGKDACRKVLHEVLSLANTMTPIPPQHVIADVYKKLTALSDGPAEQLEHITAVEKSLRQFQLDVDARIQNDQKGEILSKIAGDIADTLCNKAFVQAEQGMIDDAEKTLEDCSSLCEKNSIENSRINCLSQIARGILCLKKGNKDGAEENFDKGIALAEAVNDQEVLNHVQELVNDAKEKAGLPVSKKTPASAPASTKEATISAKEPPAKKAETPKAPKTYPGTAIRKKEAAFDITDHIPLLVFVAFLAVFFHLVST</sequence>
<evidence type="ECO:0000313" key="4">
    <source>
        <dbReference type="EMBL" id="ETV91311.1"/>
    </source>
</evidence>
<dbReference type="GeneID" id="20091181"/>
<keyword evidence="3" id="KW-1133">Transmembrane helix</keyword>
<evidence type="ECO:0000256" key="3">
    <source>
        <dbReference type="SAM" id="Phobius"/>
    </source>
</evidence>
<dbReference type="PROSITE" id="PS50005">
    <property type="entry name" value="TPR"/>
    <property type="match status" value="1"/>
</dbReference>
<dbReference type="RefSeq" id="XP_008880148.1">
    <property type="nucleotide sequence ID" value="XM_008881926.1"/>
</dbReference>
<dbReference type="Gene3D" id="1.25.40.10">
    <property type="entry name" value="Tetratricopeptide repeat domain"/>
    <property type="match status" value="3"/>
</dbReference>
<dbReference type="EMBL" id="KI914012">
    <property type="protein sequence ID" value="ETV91311.1"/>
    <property type="molecule type" value="Genomic_DNA"/>
</dbReference>
<feature type="compositionally biased region" description="Low complexity" evidence="2">
    <location>
        <begin position="23"/>
        <end position="32"/>
    </location>
</feature>
<dbReference type="eggNOG" id="ENOG502SM2Z">
    <property type="taxonomic scope" value="Eukaryota"/>
</dbReference>
<keyword evidence="1" id="KW-0802">TPR repeat</keyword>
<dbReference type="PANTHER" id="PTHR46014">
    <property type="entry name" value="TETRATRICOPEPTIDE REPEAT PROTEIN 1"/>
    <property type="match status" value="1"/>
</dbReference>